<evidence type="ECO:0000256" key="2">
    <source>
        <dbReference type="ARBA" id="ARBA00021549"/>
    </source>
</evidence>
<evidence type="ECO:0000256" key="3">
    <source>
        <dbReference type="ARBA" id="ARBA00022475"/>
    </source>
</evidence>
<comment type="similarity">
    <text evidence="9">Belongs to the GSP H family.</text>
</comment>
<evidence type="ECO:0000256" key="4">
    <source>
        <dbReference type="ARBA" id="ARBA00022481"/>
    </source>
</evidence>
<evidence type="ECO:0000256" key="10">
    <source>
        <dbReference type="ARBA" id="ARBA00030775"/>
    </source>
</evidence>
<keyword evidence="4" id="KW-0488">Methylation</keyword>
<dbReference type="RefSeq" id="WP_160550144.1">
    <property type="nucleotide sequence ID" value="NZ_CP047650.1"/>
</dbReference>
<dbReference type="InterPro" id="IPR022346">
    <property type="entry name" value="T2SS_GspH"/>
</dbReference>
<evidence type="ECO:0000256" key="1">
    <source>
        <dbReference type="ARBA" id="ARBA00004377"/>
    </source>
</evidence>
<reference evidence="13 14" key="1">
    <citation type="submission" date="2020-01" db="EMBL/GenBank/DDBJ databases">
        <title>Genome sequencing of strain KACC 21265.</title>
        <authorList>
            <person name="Heo J."/>
            <person name="Kim S.-J."/>
            <person name="Kim J.-S."/>
            <person name="Hong S.-B."/>
            <person name="Kwon S.-W."/>
        </authorList>
    </citation>
    <scope>NUCLEOTIDE SEQUENCE [LARGE SCALE GENOMIC DNA]</scope>
    <source>
        <strain evidence="13 14">KACC 21265</strain>
    </source>
</reference>
<evidence type="ECO:0000256" key="6">
    <source>
        <dbReference type="ARBA" id="ARBA00022692"/>
    </source>
</evidence>
<gene>
    <name evidence="13" type="ORF">GT347_00595</name>
</gene>
<keyword evidence="7 11" id="KW-1133">Transmembrane helix</keyword>
<comment type="subcellular location">
    <subcellularLocation>
        <location evidence="1">Cell inner membrane</location>
        <topology evidence="1">Single-pass membrane protein</topology>
    </subcellularLocation>
</comment>
<evidence type="ECO:0000256" key="11">
    <source>
        <dbReference type="SAM" id="Phobius"/>
    </source>
</evidence>
<keyword evidence="6 11" id="KW-0812">Transmembrane</keyword>
<dbReference type="GO" id="GO:0005886">
    <property type="term" value="C:plasma membrane"/>
    <property type="evidence" value="ECO:0007669"/>
    <property type="project" value="UniProtKB-SubCell"/>
</dbReference>
<evidence type="ECO:0000259" key="12">
    <source>
        <dbReference type="Pfam" id="PF12019"/>
    </source>
</evidence>
<dbReference type="AlphaFoldDB" id="A0A857IYU6"/>
<keyword evidence="3" id="KW-1003">Cell membrane</keyword>
<evidence type="ECO:0000256" key="5">
    <source>
        <dbReference type="ARBA" id="ARBA00022519"/>
    </source>
</evidence>
<feature type="transmembrane region" description="Helical" evidence="11">
    <location>
        <begin position="20"/>
        <end position="41"/>
    </location>
</feature>
<evidence type="ECO:0000256" key="9">
    <source>
        <dbReference type="ARBA" id="ARBA00025772"/>
    </source>
</evidence>
<dbReference type="PROSITE" id="PS51257">
    <property type="entry name" value="PROKAR_LIPOPROTEIN"/>
    <property type="match status" value="1"/>
</dbReference>
<organism evidence="13 14">
    <name type="scientific">Xylophilus rhododendri</name>
    <dbReference type="NCBI Taxonomy" id="2697032"/>
    <lineage>
        <taxon>Bacteria</taxon>
        <taxon>Pseudomonadati</taxon>
        <taxon>Pseudomonadota</taxon>
        <taxon>Betaproteobacteria</taxon>
        <taxon>Burkholderiales</taxon>
        <taxon>Xylophilus</taxon>
    </lineage>
</organism>
<dbReference type="KEGG" id="xyk:GT347_00595"/>
<proteinExistence type="inferred from homology"/>
<dbReference type="GO" id="GO:0015627">
    <property type="term" value="C:type II protein secretion system complex"/>
    <property type="evidence" value="ECO:0007669"/>
    <property type="project" value="InterPro"/>
</dbReference>
<accession>A0A857IYU6</accession>
<evidence type="ECO:0000313" key="14">
    <source>
        <dbReference type="Proteomes" id="UP000464787"/>
    </source>
</evidence>
<protein>
    <recommendedName>
        <fullName evidence="2">Type II secretion system protein H</fullName>
    </recommendedName>
    <alternativeName>
        <fullName evidence="10">General secretion pathway protein H</fullName>
    </alternativeName>
</protein>
<keyword evidence="8 11" id="KW-0472">Membrane</keyword>
<name>A0A857IYU6_9BURK</name>
<keyword evidence="14" id="KW-1185">Reference proteome</keyword>
<dbReference type="GO" id="GO:0015628">
    <property type="term" value="P:protein secretion by the type II secretion system"/>
    <property type="evidence" value="ECO:0007669"/>
    <property type="project" value="InterPro"/>
</dbReference>
<dbReference type="Proteomes" id="UP000464787">
    <property type="component" value="Chromosome"/>
</dbReference>
<keyword evidence="5" id="KW-0997">Cell inner membrane</keyword>
<dbReference type="EMBL" id="CP047650">
    <property type="protein sequence ID" value="QHI96626.1"/>
    <property type="molecule type" value="Genomic_DNA"/>
</dbReference>
<dbReference type="Pfam" id="PF12019">
    <property type="entry name" value="GspH"/>
    <property type="match status" value="1"/>
</dbReference>
<dbReference type="Gene3D" id="3.55.40.10">
    <property type="entry name" value="minor pseudopilin epsh domain"/>
    <property type="match status" value="1"/>
</dbReference>
<dbReference type="SUPFAM" id="SSF54523">
    <property type="entry name" value="Pili subunits"/>
    <property type="match status" value="1"/>
</dbReference>
<evidence type="ECO:0000256" key="7">
    <source>
        <dbReference type="ARBA" id="ARBA00022989"/>
    </source>
</evidence>
<evidence type="ECO:0000256" key="8">
    <source>
        <dbReference type="ARBA" id="ARBA00023136"/>
    </source>
</evidence>
<feature type="domain" description="General secretion pathway GspH" evidence="12">
    <location>
        <begin position="53"/>
        <end position="171"/>
    </location>
</feature>
<dbReference type="InterPro" id="IPR045584">
    <property type="entry name" value="Pilin-like"/>
</dbReference>
<evidence type="ECO:0000313" key="13">
    <source>
        <dbReference type="EMBL" id="QHI96626.1"/>
    </source>
</evidence>
<sequence>MQTQNRPPCRSSKASRGVLLIEILVALAIVAVLGCLVLPAFQQMLREYRLRVAAQDLSSQIAWTRSEALRRSGRVTLRFTPLSDCPNGLPAGAKYCGWRIYQEADGQLLHQHLLPRGIHISEVNSAGGDDVNFTGSDMDAIPGLGIKSFVLSAEGASGDRASRILCMSSGGRVRIAAAGECKA</sequence>